<dbReference type="AlphaFoldDB" id="A0A2T0X452"/>
<dbReference type="GO" id="GO:0006654">
    <property type="term" value="P:phosphatidic acid biosynthetic process"/>
    <property type="evidence" value="ECO:0007669"/>
    <property type="project" value="TreeGrafter"/>
</dbReference>
<name>A0A2T0X452_9RHOB</name>
<sequence>MQLLRSLLFNLSVYVVIAAVGLWYAPQAVFRRDKAVAACKAVCRYVRWSAPWMVGLRTEVRGPVPQGEVLVAAKHQSFLDIFLIYGSLPNAKFIMKDELRYAPVVGWFAMRVGCVPVKRGRRAEAMRRMVAEVAAGREVPGQLVIYPQGTRVAPGASRPYKAGTYVLYKETGQPCVPVGCNVGVFWPRRGVLRRPGTAVVEFGEPIPPGLGQEAFMERLEREVEASSDRLMAEAGFRAPSAPGPLAEG</sequence>
<keyword evidence="4" id="KW-0472">Membrane</keyword>
<dbReference type="OrthoDB" id="5290997at2"/>
<dbReference type="SUPFAM" id="SSF69593">
    <property type="entry name" value="Glycerol-3-phosphate (1)-acyltransferase"/>
    <property type="match status" value="1"/>
</dbReference>
<evidence type="ECO:0000256" key="2">
    <source>
        <dbReference type="ARBA" id="ARBA00022679"/>
    </source>
</evidence>
<evidence type="ECO:0000313" key="6">
    <source>
        <dbReference type="EMBL" id="PRY93644.1"/>
    </source>
</evidence>
<evidence type="ECO:0000259" key="5">
    <source>
        <dbReference type="SMART" id="SM00563"/>
    </source>
</evidence>
<keyword evidence="2 6" id="KW-0808">Transferase</keyword>
<comment type="caution">
    <text evidence="6">The sequence shown here is derived from an EMBL/GenBank/DDBJ whole genome shotgun (WGS) entry which is preliminary data.</text>
</comment>
<evidence type="ECO:0000256" key="3">
    <source>
        <dbReference type="ARBA" id="ARBA00023315"/>
    </source>
</evidence>
<dbReference type="GO" id="GO:0003841">
    <property type="term" value="F:1-acylglycerol-3-phosphate O-acyltransferase activity"/>
    <property type="evidence" value="ECO:0007669"/>
    <property type="project" value="TreeGrafter"/>
</dbReference>
<dbReference type="PANTHER" id="PTHR10434:SF11">
    <property type="entry name" value="1-ACYL-SN-GLYCEROL-3-PHOSPHATE ACYLTRANSFERASE"/>
    <property type="match status" value="1"/>
</dbReference>
<evidence type="ECO:0000256" key="1">
    <source>
        <dbReference type="ARBA" id="ARBA00005189"/>
    </source>
</evidence>
<dbReference type="Pfam" id="PF01553">
    <property type="entry name" value="Acyltransferase"/>
    <property type="match status" value="1"/>
</dbReference>
<keyword evidence="4" id="KW-0812">Transmembrane</keyword>
<keyword evidence="3 6" id="KW-0012">Acyltransferase</keyword>
<organism evidence="6 7">
    <name type="scientific">Hasllibacter halocynthiae</name>
    <dbReference type="NCBI Taxonomy" id="595589"/>
    <lineage>
        <taxon>Bacteria</taxon>
        <taxon>Pseudomonadati</taxon>
        <taxon>Pseudomonadota</taxon>
        <taxon>Alphaproteobacteria</taxon>
        <taxon>Rhodobacterales</taxon>
        <taxon>Roseobacteraceae</taxon>
        <taxon>Hasllibacter</taxon>
    </lineage>
</organism>
<dbReference type="RefSeq" id="WP_106161214.1">
    <property type="nucleotide sequence ID" value="NZ_PVTT01000002.1"/>
</dbReference>
<dbReference type="PANTHER" id="PTHR10434">
    <property type="entry name" value="1-ACYL-SN-GLYCEROL-3-PHOSPHATE ACYLTRANSFERASE"/>
    <property type="match status" value="1"/>
</dbReference>
<keyword evidence="4" id="KW-1133">Transmembrane helix</keyword>
<feature type="transmembrane region" description="Helical" evidence="4">
    <location>
        <begin position="7"/>
        <end position="25"/>
    </location>
</feature>
<proteinExistence type="predicted"/>
<evidence type="ECO:0000256" key="4">
    <source>
        <dbReference type="SAM" id="Phobius"/>
    </source>
</evidence>
<comment type="pathway">
    <text evidence="1">Lipid metabolism.</text>
</comment>
<feature type="domain" description="Phospholipid/glycerol acyltransferase" evidence="5">
    <location>
        <begin position="69"/>
        <end position="183"/>
    </location>
</feature>
<protein>
    <submittedName>
        <fullName evidence="6">1-acyl-sn-glycerol-3-phosphate acyltransferase</fullName>
    </submittedName>
</protein>
<accession>A0A2T0X452</accession>
<dbReference type="Proteomes" id="UP000238801">
    <property type="component" value="Unassembled WGS sequence"/>
</dbReference>
<reference evidence="6 7" key="1">
    <citation type="submission" date="2018-03" db="EMBL/GenBank/DDBJ databases">
        <title>Genomic Encyclopedia of Archaeal and Bacterial Type Strains, Phase II (KMG-II): from individual species to whole genera.</title>
        <authorList>
            <person name="Goeker M."/>
        </authorList>
    </citation>
    <scope>NUCLEOTIDE SEQUENCE [LARGE SCALE GENOMIC DNA]</scope>
    <source>
        <strain evidence="6 7">DSM 29318</strain>
    </source>
</reference>
<dbReference type="InterPro" id="IPR002123">
    <property type="entry name" value="Plipid/glycerol_acylTrfase"/>
</dbReference>
<dbReference type="SMART" id="SM00563">
    <property type="entry name" value="PlsC"/>
    <property type="match status" value="1"/>
</dbReference>
<dbReference type="EMBL" id="PVTT01000002">
    <property type="protein sequence ID" value="PRY93644.1"/>
    <property type="molecule type" value="Genomic_DNA"/>
</dbReference>
<gene>
    <name evidence="6" type="ORF">BCF33_2525</name>
</gene>
<evidence type="ECO:0000313" key="7">
    <source>
        <dbReference type="Proteomes" id="UP000238801"/>
    </source>
</evidence>
<keyword evidence="7" id="KW-1185">Reference proteome</keyword>
<dbReference type="CDD" id="cd07989">
    <property type="entry name" value="LPLAT_AGPAT-like"/>
    <property type="match status" value="1"/>
</dbReference>